<dbReference type="STRING" id="62062.ENSHHUP00000071632"/>
<evidence type="ECO:0000256" key="10">
    <source>
        <dbReference type="ARBA" id="ARBA00023004"/>
    </source>
</evidence>
<accession>A0A4W5Q6M9</accession>
<keyword evidence="17" id="KW-1185">Reference proteome</keyword>
<dbReference type="InterPro" id="IPR036396">
    <property type="entry name" value="Cyt_P450_sf"/>
</dbReference>
<evidence type="ECO:0000256" key="14">
    <source>
        <dbReference type="RuleBase" id="RU000461"/>
    </source>
</evidence>
<dbReference type="PANTHER" id="PTHR24300:SF153">
    <property type="entry name" value="CYTOCHROME P450 2G1-LIKE-RELATED"/>
    <property type="match status" value="1"/>
</dbReference>
<keyword evidence="8" id="KW-0492">Microsome</keyword>
<keyword evidence="12 15" id="KW-0472">Membrane</keyword>
<dbReference type="GO" id="GO:0006082">
    <property type="term" value="P:organic acid metabolic process"/>
    <property type="evidence" value="ECO:0007669"/>
    <property type="project" value="TreeGrafter"/>
</dbReference>
<dbReference type="InterPro" id="IPR002401">
    <property type="entry name" value="Cyt_P450_E_grp-I"/>
</dbReference>
<dbReference type="GO" id="GO:0016712">
    <property type="term" value="F:oxidoreductase activity, acting on paired donors, with incorporation or reduction of molecular oxygen, reduced flavin or flavoprotein as one donor, and incorporation of one atom of oxygen"/>
    <property type="evidence" value="ECO:0007669"/>
    <property type="project" value="TreeGrafter"/>
</dbReference>
<dbReference type="InterPro" id="IPR050182">
    <property type="entry name" value="Cytochrome_P450_fam2"/>
</dbReference>
<evidence type="ECO:0000313" key="16">
    <source>
        <dbReference type="Ensembl" id="ENSHHUP00000071632.1"/>
    </source>
</evidence>
<dbReference type="Proteomes" id="UP000314982">
    <property type="component" value="Unassembled WGS sequence"/>
</dbReference>
<reference evidence="17" key="1">
    <citation type="submission" date="2018-06" db="EMBL/GenBank/DDBJ databases">
        <title>Genome assembly of Danube salmon.</title>
        <authorList>
            <person name="Macqueen D.J."/>
            <person name="Gundappa M.K."/>
        </authorList>
    </citation>
    <scope>NUCLEOTIDE SEQUENCE [LARGE SCALE GENOMIC DNA]</scope>
</reference>
<dbReference type="PRINTS" id="PR00385">
    <property type="entry name" value="P450"/>
</dbReference>
<keyword evidence="10 13" id="KW-0408">Iron</keyword>
<evidence type="ECO:0000256" key="6">
    <source>
        <dbReference type="ARBA" id="ARBA00022723"/>
    </source>
</evidence>
<evidence type="ECO:0000256" key="11">
    <source>
        <dbReference type="ARBA" id="ARBA00023033"/>
    </source>
</evidence>
<evidence type="ECO:0000256" key="13">
    <source>
        <dbReference type="PIRSR" id="PIRSR602401-1"/>
    </source>
</evidence>
<dbReference type="InterPro" id="IPR001128">
    <property type="entry name" value="Cyt_P450"/>
</dbReference>
<dbReference type="Gene3D" id="1.10.630.10">
    <property type="entry name" value="Cytochrome P450"/>
    <property type="match status" value="1"/>
</dbReference>
<dbReference type="GO" id="GO:0020037">
    <property type="term" value="F:heme binding"/>
    <property type="evidence" value="ECO:0007669"/>
    <property type="project" value="InterPro"/>
</dbReference>
<evidence type="ECO:0000256" key="12">
    <source>
        <dbReference type="ARBA" id="ARBA00023136"/>
    </source>
</evidence>
<evidence type="ECO:0000256" key="8">
    <source>
        <dbReference type="ARBA" id="ARBA00022848"/>
    </source>
</evidence>
<dbReference type="AlphaFoldDB" id="A0A4W5Q6M9"/>
<evidence type="ECO:0000256" key="2">
    <source>
        <dbReference type="ARBA" id="ARBA00004174"/>
    </source>
</evidence>
<dbReference type="SUPFAM" id="SSF48264">
    <property type="entry name" value="Cytochrome P450"/>
    <property type="match status" value="1"/>
</dbReference>
<evidence type="ECO:0000256" key="5">
    <source>
        <dbReference type="ARBA" id="ARBA00022617"/>
    </source>
</evidence>
<feature type="transmembrane region" description="Helical" evidence="15">
    <location>
        <begin position="15"/>
        <end position="33"/>
    </location>
</feature>
<dbReference type="PROSITE" id="PS00086">
    <property type="entry name" value="CYTOCHROME_P450"/>
    <property type="match status" value="1"/>
</dbReference>
<evidence type="ECO:0008006" key="18">
    <source>
        <dbReference type="Google" id="ProtNLM"/>
    </source>
</evidence>
<dbReference type="GO" id="GO:0006805">
    <property type="term" value="P:xenobiotic metabolic process"/>
    <property type="evidence" value="ECO:0007669"/>
    <property type="project" value="TreeGrafter"/>
</dbReference>
<dbReference type="PRINTS" id="PR00463">
    <property type="entry name" value="EP450I"/>
</dbReference>
<keyword evidence="5 13" id="KW-0349">Heme</keyword>
<evidence type="ECO:0000256" key="15">
    <source>
        <dbReference type="SAM" id="Phobius"/>
    </source>
</evidence>
<dbReference type="InterPro" id="IPR017972">
    <property type="entry name" value="Cyt_P450_CS"/>
</dbReference>
<dbReference type="FunFam" id="1.10.630.10:FF:000238">
    <property type="entry name" value="Cytochrome P450 2A6"/>
    <property type="match status" value="2"/>
</dbReference>
<evidence type="ECO:0000256" key="3">
    <source>
        <dbReference type="ARBA" id="ARBA00004406"/>
    </source>
</evidence>
<dbReference type="GO" id="GO:0005789">
    <property type="term" value="C:endoplasmic reticulum membrane"/>
    <property type="evidence" value="ECO:0007669"/>
    <property type="project" value="UniProtKB-SubCell"/>
</dbReference>
<protein>
    <recommendedName>
        <fullName evidence="18">Cytochrome P450, family 2, subfamily Y, polypeptide 3</fullName>
    </recommendedName>
</protein>
<proteinExistence type="inferred from homology"/>
<name>A0A4W5Q6M9_9TELE</name>
<dbReference type="Ensembl" id="ENSHHUT00000074016.1">
    <property type="protein sequence ID" value="ENSHHUP00000071632.1"/>
    <property type="gene ID" value="ENSHHUG00000042072.1"/>
</dbReference>
<dbReference type="PANTHER" id="PTHR24300">
    <property type="entry name" value="CYTOCHROME P450 508A4-RELATED"/>
    <property type="match status" value="1"/>
</dbReference>
<reference evidence="16" key="3">
    <citation type="submission" date="2025-09" db="UniProtKB">
        <authorList>
            <consortium name="Ensembl"/>
        </authorList>
    </citation>
    <scope>IDENTIFICATION</scope>
</reference>
<keyword evidence="9 14" id="KW-0560">Oxidoreductase</keyword>
<evidence type="ECO:0000313" key="17">
    <source>
        <dbReference type="Proteomes" id="UP000314982"/>
    </source>
</evidence>
<comment type="similarity">
    <text evidence="4 14">Belongs to the cytochrome P450 family.</text>
</comment>
<keyword evidence="15" id="KW-0812">Transmembrane</keyword>
<evidence type="ECO:0000256" key="1">
    <source>
        <dbReference type="ARBA" id="ARBA00001971"/>
    </source>
</evidence>
<reference evidence="16" key="2">
    <citation type="submission" date="2025-08" db="UniProtKB">
        <authorList>
            <consortium name="Ensembl"/>
        </authorList>
    </citation>
    <scope>IDENTIFICATION</scope>
</reference>
<dbReference type="GeneTree" id="ENSGT00940000162064"/>
<keyword evidence="7" id="KW-0256">Endoplasmic reticulum</keyword>
<dbReference type="GO" id="GO:0005506">
    <property type="term" value="F:iron ion binding"/>
    <property type="evidence" value="ECO:0007669"/>
    <property type="project" value="InterPro"/>
</dbReference>
<keyword evidence="15" id="KW-1133">Transmembrane helix</keyword>
<comment type="subcellular location">
    <subcellularLocation>
        <location evidence="3">Endoplasmic reticulum membrane</location>
        <topology evidence="3">Peripheral membrane protein</topology>
    </subcellularLocation>
    <subcellularLocation>
        <location evidence="2">Microsome membrane</location>
        <topology evidence="2">Peripheral membrane protein</topology>
    </subcellularLocation>
</comment>
<evidence type="ECO:0000256" key="7">
    <source>
        <dbReference type="ARBA" id="ARBA00022824"/>
    </source>
</evidence>
<dbReference type="Pfam" id="PF00067">
    <property type="entry name" value="p450"/>
    <property type="match status" value="2"/>
</dbReference>
<comment type="cofactor">
    <cofactor evidence="1 13">
        <name>heme</name>
        <dbReference type="ChEBI" id="CHEBI:30413"/>
    </cofactor>
</comment>
<feature type="binding site" description="axial binding residue" evidence="13">
    <location>
        <position position="404"/>
    </location>
    <ligand>
        <name>heme</name>
        <dbReference type="ChEBI" id="CHEBI:30413"/>
    </ligand>
    <ligandPart>
        <name>Fe</name>
        <dbReference type="ChEBI" id="CHEBI:18248"/>
    </ligandPart>
</feature>
<keyword evidence="11 14" id="KW-0503">Monooxygenase</keyword>
<sequence>MERLASCSKLLNSCGYASVVLGGVVLLLLRWLFRLRRQRHVHLPPGPCALPLLGNLHQIDKQAPFKTLTKWSGVYGPVMTVYLGPQRAVVLVGYEAVKEALVDQAEDFTGRAPVPFLVLVTRGYGLAISNGECWRHLRRFTLTTLRDFGMGRKRMEEWIQEESQHLIDSLDSTKTVPFDPHPFPSRTVSPSPCGQLYNIFPWLMERLPGRQQVVFGQVDELRGFVMKKIHEHQETIDPGNPRDFIDCFLTRLNQEKDVSSSEFHYENLVSTVLDLFLAGTETTSTTLRYAFMLLLKYPDIQEHRVPQMEDRKSLPFTEAVIHEVHRFLDIVPLNLPHYATKNISFRGYTIPQGTVILPMLHSVLRDQDHWATPTTFNPNHFLDQNGNFQRKPAFLGFSAGKRACVGESLARMEIFLFLVSLLQHFSFSCPGGPDSIDLSPEFSSFTNVPRHYQLIATPR</sequence>
<keyword evidence="6 13" id="KW-0479">Metal-binding</keyword>
<organism evidence="16 17">
    <name type="scientific">Hucho hucho</name>
    <name type="common">huchen</name>
    <dbReference type="NCBI Taxonomy" id="62062"/>
    <lineage>
        <taxon>Eukaryota</taxon>
        <taxon>Metazoa</taxon>
        <taxon>Chordata</taxon>
        <taxon>Craniata</taxon>
        <taxon>Vertebrata</taxon>
        <taxon>Euteleostomi</taxon>
        <taxon>Actinopterygii</taxon>
        <taxon>Neopterygii</taxon>
        <taxon>Teleostei</taxon>
        <taxon>Protacanthopterygii</taxon>
        <taxon>Salmoniformes</taxon>
        <taxon>Salmonidae</taxon>
        <taxon>Salmoninae</taxon>
        <taxon>Hucho</taxon>
    </lineage>
</organism>
<evidence type="ECO:0000256" key="4">
    <source>
        <dbReference type="ARBA" id="ARBA00010617"/>
    </source>
</evidence>
<evidence type="ECO:0000256" key="9">
    <source>
        <dbReference type="ARBA" id="ARBA00023002"/>
    </source>
</evidence>